<dbReference type="RefSeq" id="WP_264788396.1">
    <property type="nucleotide sequence ID" value="NZ_AP026867.1"/>
</dbReference>
<keyword evidence="1" id="KW-0175">Coiled coil</keyword>
<name>A0A916DTA5_9BACT</name>
<evidence type="ECO:0000313" key="4">
    <source>
        <dbReference type="Proteomes" id="UP001060919"/>
    </source>
</evidence>
<evidence type="ECO:0000313" key="3">
    <source>
        <dbReference type="EMBL" id="BDS13089.1"/>
    </source>
</evidence>
<organism evidence="3 4">
    <name type="scientific">Aureispira anguillae</name>
    <dbReference type="NCBI Taxonomy" id="2864201"/>
    <lineage>
        <taxon>Bacteria</taxon>
        <taxon>Pseudomonadati</taxon>
        <taxon>Bacteroidota</taxon>
        <taxon>Saprospiria</taxon>
        <taxon>Saprospirales</taxon>
        <taxon>Saprospiraceae</taxon>
        <taxon>Aureispira</taxon>
    </lineage>
</organism>
<dbReference type="Proteomes" id="UP001060919">
    <property type="component" value="Chromosome"/>
</dbReference>
<keyword evidence="4" id="KW-1185">Reference proteome</keyword>
<evidence type="ECO:0000256" key="1">
    <source>
        <dbReference type="SAM" id="Coils"/>
    </source>
</evidence>
<proteinExistence type="predicted"/>
<protein>
    <recommendedName>
        <fullName evidence="2">DUF4935 domain-containing protein</fullName>
    </recommendedName>
</protein>
<gene>
    <name evidence="3" type="ORF">AsAng_0038170</name>
</gene>
<reference evidence="3" key="1">
    <citation type="submission" date="2022-09" db="EMBL/GenBank/DDBJ databases">
        <title>Aureispira anguillicida sp. nov., isolated from Leptocephalus of Japanese eel Anguilla japonica.</title>
        <authorList>
            <person name="Yuasa K."/>
            <person name="Mekata T."/>
            <person name="Ikunari K."/>
        </authorList>
    </citation>
    <scope>NUCLEOTIDE SEQUENCE</scope>
    <source>
        <strain evidence="3">EL160426</strain>
    </source>
</reference>
<dbReference type="KEGG" id="aup:AsAng_0038170"/>
<dbReference type="Pfam" id="PF16289">
    <property type="entry name" value="PIN_12"/>
    <property type="match status" value="1"/>
</dbReference>
<accession>A0A916DTA5</accession>
<dbReference type="EMBL" id="AP026867">
    <property type="protein sequence ID" value="BDS13089.1"/>
    <property type="molecule type" value="Genomic_DNA"/>
</dbReference>
<feature type="coiled-coil region" evidence="1">
    <location>
        <begin position="62"/>
        <end position="89"/>
    </location>
</feature>
<dbReference type="InterPro" id="IPR032557">
    <property type="entry name" value="DUF4935"/>
</dbReference>
<feature type="domain" description="DUF4935" evidence="2">
    <location>
        <begin position="5"/>
        <end position="193"/>
    </location>
</feature>
<evidence type="ECO:0000259" key="2">
    <source>
        <dbReference type="Pfam" id="PF16289"/>
    </source>
</evidence>
<sequence length="367" mass="42404">MVNLILDTNTWIYLANGFNPQTNRNEEKLHFELIDWVIEKIQNQECRVFSNYIIVLEWKRNKESCEALIKKYDAQIKSKKNELRSKRRDIENFSKYAAEFKTLEEDLKSKIERNRSHIEKIEKILDEATEIPVEDSHRIKATELAIEKKAPFHHKNNSVADAIIFLSTADFFTYHEDLCIKDTLFISNNTSDFGVTSKSTTLHPDLAEMVKDKPIIFEPNLAAALKLGDSIIAKYQEYINYINRDCIGCLVTCRGEEMGLGEVEFDSIVKVKTNDSGFIYNPKQLLLDFGPDFKFTAEDLIEMENRYHIEIQTGECNFCDTLHLRCECGQEHAVMDIIIECGCGKIYKDSQNGVILVSELEEEKKTV</sequence>
<dbReference type="AlphaFoldDB" id="A0A916DTA5"/>